<dbReference type="PANTHER" id="PTHR32182">
    <property type="entry name" value="DNA REPLICATION AND REPAIR PROTEIN RECF"/>
    <property type="match status" value="1"/>
</dbReference>
<dbReference type="SUPFAM" id="SSF52540">
    <property type="entry name" value="P-loop containing nucleoside triphosphate hydrolases"/>
    <property type="match status" value="1"/>
</dbReference>
<dbReference type="RefSeq" id="WP_168038912.1">
    <property type="nucleotide sequence ID" value="NZ_JAATJH010000005.1"/>
</dbReference>
<dbReference type="InterPro" id="IPR054787">
    <property type="entry name" value="TrlF_ATPase"/>
</dbReference>
<dbReference type="Gene3D" id="3.40.50.300">
    <property type="entry name" value="P-loop containing nucleotide triphosphate hydrolases"/>
    <property type="match status" value="2"/>
</dbReference>
<dbReference type="EMBL" id="JAATJH010000005">
    <property type="protein sequence ID" value="NJC27636.1"/>
    <property type="molecule type" value="Genomic_DNA"/>
</dbReference>
<proteinExistence type="predicted"/>
<dbReference type="PANTHER" id="PTHR32182:SF22">
    <property type="entry name" value="ATP-DEPENDENT ENDONUCLEASE, OLD FAMILY-RELATED"/>
    <property type="match status" value="1"/>
</dbReference>
<dbReference type="NCBIfam" id="NF045780">
    <property type="entry name" value="TrlF_fam_ATP"/>
    <property type="match status" value="1"/>
</dbReference>
<protein>
    <submittedName>
        <fullName evidence="1">ATPase</fullName>
    </submittedName>
</protein>
<organism evidence="1 2">
    <name type="scientific">Neolewinella antarctica</name>
    <dbReference type="NCBI Taxonomy" id="442734"/>
    <lineage>
        <taxon>Bacteria</taxon>
        <taxon>Pseudomonadati</taxon>
        <taxon>Bacteroidota</taxon>
        <taxon>Saprospiria</taxon>
        <taxon>Saprospirales</taxon>
        <taxon>Lewinellaceae</taxon>
        <taxon>Neolewinella</taxon>
    </lineage>
</organism>
<evidence type="ECO:0000313" key="2">
    <source>
        <dbReference type="Proteomes" id="UP000770785"/>
    </source>
</evidence>
<sequence>MKRYERGAEWRRWDLHIHTPETNKNPQFEGETNEAKWTRYVKDINEYPSTIAVIGITDYFSVENYFKFKARWEAGDLAESGIECVIPNVELRLSPVTGGGQALNLHCLFDPVIDHEIERRFLAKLKFKDGEKVYDATRASLVALGRAYKGEDYQELGAYIEGVNQFVVSHDSLYTLFEEDMDLRKQCLIVVANGNDGASGVRRHSDFLTNEQSTSLDTLVTSLYKKADAVFSSSITDRNYFLGKKDERHSPAIILEKHKSLMPCLHGCDAHDSNKIFEPTNKRYCWIKADPNFNGLRQVIYEPETRVHIGELCPESPAPRQQIEEVLIHHDDMVNTRIKFNPQLTCIIGGRSTGKSALLAGIAKKLLPAEKAKPNNDRYNDFIAKLADGMSVRWADGVENNEREIEFFYQGYMEQYSRSPKKFDDLVQGIVTTGLDRDPVATFRNFKSVNSAEILEKLKELELLRKKTKEKLAERKTIGDIAGIDKEIERLITRRDAARASQSMSEEEYGKYQELSGELRKIAQREEVIERDQVRLGTLGSPAVRSPDVIDFSEPTRTTLGKAIADAEVEVNRIWAEALAKVRAESAKETAAITERRNDIGANPLHVQGKRMTEENAELERIEKALAVQQDAKLQFNQVTAEMIEITARESLLRREILDLNYKFYDEAKRLSAELTTSLSGGSLRIEAYPRLLLKKYNEDLDYGINLKSQERKDLAVFEPSTATEEADYKAEIREKFDRVLKNEIVLKNQQSAFSFLRKIIGECYVKISYHVRYEGDEYAMMSEGKQAFVVLRLLLDYSDKKCPILIDQPEDDLDNRAIYTDLVSYLKKTKLERQVIVVTHNPNIVVGTDAELVIVANQHGINAPNQNSKKFAYLPGSIEHTKELDFKTPTALQRQGIKEHICEVLEGGVEAFKTREKRYRLHS</sequence>
<accession>A0ABX0XFH1</accession>
<name>A0ABX0XFH1_9BACT</name>
<comment type="caution">
    <text evidence="1">The sequence shown here is derived from an EMBL/GenBank/DDBJ whole genome shotgun (WGS) entry which is preliminary data.</text>
</comment>
<gene>
    <name evidence="1" type="ORF">GGR27_003153</name>
</gene>
<dbReference type="Proteomes" id="UP000770785">
    <property type="component" value="Unassembled WGS sequence"/>
</dbReference>
<reference evidence="1 2" key="1">
    <citation type="submission" date="2020-03" db="EMBL/GenBank/DDBJ databases">
        <title>Genomic Encyclopedia of Type Strains, Phase IV (KMG-IV): sequencing the most valuable type-strain genomes for metagenomic binning, comparative biology and taxonomic classification.</title>
        <authorList>
            <person name="Goeker M."/>
        </authorList>
    </citation>
    <scope>NUCLEOTIDE SEQUENCE [LARGE SCALE GENOMIC DNA]</scope>
    <source>
        <strain evidence="1 2">DSM 105096</strain>
    </source>
</reference>
<evidence type="ECO:0000313" key="1">
    <source>
        <dbReference type="EMBL" id="NJC27636.1"/>
    </source>
</evidence>
<keyword evidence="2" id="KW-1185">Reference proteome</keyword>
<dbReference type="InterPro" id="IPR027417">
    <property type="entry name" value="P-loop_NTPase"/>
</dbReference>